<dbReference type="PANTHER" id="PTHR43648:SF1">
    <property type="entry name" value="ELECTRON TRANSFER FLAVOPROTEIN BETA SUBUNIT LYSINE METHYLTRANSFERASE"/>
    <property type="match status" value="1"/>
</dbReference>
<keyword evidence="3" id="KW-0687">Ribonucleoprotein</keyword>
<dbReference type="EMBL" id="JAPNOA010000059">
    <property type="protein sequence ID" value="MCY0967180.1"/>
    <property type="molecule type" value="Genomic_DNA"/>
</dbReference>
<evidence type="ECO:0000313" key="4">
    <source>
        <dbReference type="Proteomes" id="UP001150830"/>
    </source>
</evidence>
<dbReference type="PANTHER" id="PTHR43648">
    <property type="entry name" value="ELECTRON TRANSFER FLAVOPROTEIN BETA SUBUNIT LYSINE METHYLTRANSFERASE"/>
    <property type="match status" value="1"/>
</dbReference>
<keyword evidence="4" id="KW-1185">Reference proteome</keyword>
<evidence type="ECO:0000256" key="1">
    <source>
        <dbReference type="ARBA" id="ARBA00022603"/>
    </source>
</evidence>
<organism evidence="3 4">
    <name type="scientific">Parathalassolituus penaei</name>
    <dbReference type="NCBI Taxonomy" id="2997323"/>
    <lineage>
        <taxon>Bacteria</taxon>
        <taxon>Pseudomonadati</taxon>
        <taxon>Pseudomonadota</taxon>
        <taxon>Gammaproteobacteria</taxon>
        <taxon>Oceanospirillales</taxon>
        <taxon>Oceanospirillaceae</taxon>
        <taxon>Parathalassolituus</taxon>
    </lineage>
</organism>
<dbReference type="Gene3D" id="3.40.50.150">
    <property type="entry name" value="Vaccinia Virus protein VP39"/>
    <property type="match status" value="1"/>
</dbReference>
<keyword evidence="2" id="KW-0808">Transferase</keyword>
<evidence type="ECO:0000313" key="3">
    <source>
        <dbReference type="EMBL" id="MCY0967180.1"/>
    </source>
</evidence>
<dbReference type="Proteomes" id="UP001150830">
    <property type="component" value="Unassembled WGS sequence"/>
</dbReference>
<name>A0A9X3EI74_9GAMM</name>
<dbReference type="Pfam" id="PF06325">
    <property type="entry name" value="PrmA"/>
    <property type="match status" value="1"/>
</dbReference>
<protein>
    <submittedName>
        <fullName evidence="3">50S ribosomal protein L11 methyltransferase</fullName>
    </submittedName>
</protein>
<dbReference type="GO" id="GO:0005840">
    <property type="term" value="C:ribosome"/>
    <property type="evidence" value="ECO:0007669"/>
    <property type="project" value="UniProtKB-KW"/>
</dbReference>
<dbReference type="RefSeq" id="WP_283175387.1">
    <property type="nucleotide sequence ID" value="NZ_JAPNOA010000059.1"/>
</dbReference>
<dbReference type="AlphaFoldDB" id="A0A9X3EI74"/>
<dbReference type="InterPro" id="IPR029063">
    <property type="entry name" value="SAM-dependent_MTases_sf"/>
</dbReference>
<comment type="caution">
    <text evidence="3">The sequence shown here is derived from an EMBL/GenBank/DDBJ whole genome shotgun (WGS) entry which is preliminary data.</text>
</comment>
<dbReference type="GO" id="GO:0016279">
    <property type="term" value="F:protein-lysine N-methyltransferase activity"/>
    <property type="evidence" value="ECO:0007669"/>
    <property type="project" value="TreeGrafter"/>
</dbReference>
<dbReference type="InterPro" id="IPR050078">
    <property type="entry name" value="Ribosomal_L11_MeTrfase_PrmA"/>
</dbReference>
<accession>A0A9X3EI74</accession>
<sequence>MAEIHPSGTPAPHPGLQRSLDRMLANAWLKPWRLPACLPAELQLWLLDPDCLQRRFSPEEELSIQNHPAYWAICWPAGHALAAFILANPQYVAGKRVLDVGCGSGVVAIAAALAGARQVIASDLDSDALLATQANAALNGVELISCGDFNDAGDVDLLLAADLLYDHNNLFMLDRFREVASNVLVAESRQRLWQHPHYHDLPSLNASTEPDIGLADEYQQVRISQACGIIPING</sequence>
<dbReference type="GO" id="GO:0032259">
    <property type="term" value="P:methylation"/>
    <property type="evidence" value="ECO:0007669"/>
    <property type="project" value="UniProtKB-KW"/>
</dbReference>
<proteinExistence type="predicted"/>
<gene>
    <name evidence="3" type="ORF">OUO13_18540</name>
</gene>
<keyword evidence="3" id="KW-0689">Ribosomal protein</keyword>
<dbReference type="CDD" id="cd02440">
    <property type="entry name" value="AdoMet_MTases"/>
    <property type="match status" value="1"/>
</dbReference>
<evidence type="ECO:0000256" key="2">
    <source>
        <dbReference type="ARBA" id="ARBA00022679"/>
    </source>
</evidence>
<keyword evidence="1 3" id="KW-0489">Methyltransferase</keyword>
<reference evidence="3" key="1">
    <citation type="submission" date="2022-11" db="EMBL/GenBank/DDBJ databases">
        <title>Parathalassolutuus dongxingensis gen. nov., sp. nov., a novel member of family Oceanospirillaceae isolated from a coastal shrimp pond in Guangxi, China.</title>
        <authorList>
            <person name="Chen H."/>
        </authorList>
    </citation>
    <scope>NUCLEOTIDE SEQUENCE</scope>
    <source>
        <strain evidence="3">G-43</strain>
    </source>
</reference>
<dbReference type="SUPFAM" id="SSF53335">
    <property type="entry name" value="S-adenosyl-L-methionine-dependent methyltransferases"/>
    <property type="match status" value="1"/>
</dbReference>